<feature type="topological domain" description="Cytoplasmic" evidence="10">
    <location>
        <begin position="21"/>
        <end position="389"/>
    </location>
</feature>
<dbReference type="KEGG" id="izh:FEM41_18900"/>
<dbReference type="PANTHER" id="PTHR12558">
    <property type="entry name" value="CELL DIVISION CYCLE 16,23,27"/>
    <property type="match status" value="1"/>
</dbReference>
<evidence type="ECO:0000256" key="6">
    <source>
        <dbReference type="ARBA" id="ARBA00022803"/>
    </source>
</evidence>
<keyword evidence="1 10" id="KW-1003">Cell membrane</keyword>
<dbReference type="Pfam" id="PF18073">
    <property type="entry name" value="Zn_ribbon_LapB"/>
    <property type="match status" value="1"/>
</dbReference>
<dbReference type="GO" id="GO:0009898">
    <property type="term" value="C:cytoplasmic side of plasma membrane"/>
    <property type="evidence" value="ECO:0007669"/>
    <property type="project" value="UniProtKB-UniRule"/>
</dbReference>
<evidence type="ECO:0000256" key="5">
    <source>
        <dbReference type="ARBA" id="ARBA00022737"/>
    </source>
</evidence>
<feature type="repeat" description="TPR" evidence="11">
    <location>
        <begin position="214"/>
        <end position="247"/>
    </location>
</feature>
<keyword evidence="7 10" id="KW-1133">Transmembrane helix</keyword>
<gene>
    <name evidence="10 13" type="primary">lapB</name>
    <name evidence="13" type="ORF">FEM41_18900</name>
</gene>
<dbReference type="Pfam" id="PF13176">
    <property type="entry name" value="TPR_7"/>
    <property type="match status" value="1"/>
</dbReference>
<dbReference type="InterPro" id="IPR041166">
    <property type="entry name" value="Rubredoxin_2"/>
</dbReference>
<dbReference type="NCBIfam" id="NF008756">
    <property type="entry name" value="PRK11788.1-4"/>
    <property type="match status" value="1"/>
</dbReference>
<keyword evidence="4 10" id="KW-0479">Metal-binding</keyword>
<organism evidence="13 14">
    <name type="scientific">Jejubacter calystegiae</name>
    <dbReference type="NCBI Taxonomy" id="2579935"/>
    <lineage>
        <taxon>Bacteria</taxon>
        <taxon>Pseudomonadati</taxon>
        <taxon>Pseudomonadota</taxon>
        <taxon>Gammaproteobacteria</taxon>
        <taxon>Enterobacterales</taxon>
        <taxon>Enterobacteriaceae</taxon>
        <taxon>Jejubacter</taxon>
    </lineage>
</organism>
<dbReference type="InterPro" id="IPR011990">
    <property type="entry name" value="TPR-like_helical_dom_sf"/>
</dbReference>
<evidence type="ECO:0000313" key="14">
    <source>
        <dbReference type="Proteomes" id="UP000302163"/>
    </source>
</evidence>
<evidence type="ECO:0000256" key="4">
    <source>
        <dbReference type="ARBA" id="ARBA00022723"/>
    </source>
</evidence>
<evidence type="ECO:0000313" key="13">
    <source>
        <dbReference type="EMBL" id="QCT21573.1"/>
    </source>
</evidence>
<keyword evidence="3 10" id="KW-0812">Transmembrane</keyword>
<comment type="similarity">
    <text evidence="10">Belongs to the LapB family.</text>
</comment>
<evidence type="ECO:0000256" key="8">
    <source>
        <dbReference type="ARBA" id="ARBA00023004"/>
    </source>
</evidence>
<dbReference type="SUPFAM" id="SSF48452">
    <property type="entry name" value="TPR-like"/>
    <property type="match status" value="1"/>
</dbReference>
<reference evidence="13 14" key="1">
    <citation type="submission" date="2019-05" db="EMBL/GenBank/DDBJ databases">
        <title>Complete genome sequence of Izhakiella calystegiae KSNA2, an endophyte isolated from beach morning glory (Calystegia soldanella).</title>
        <authorList>
            <person name="Jiang L."/>
            <person name="Jeong J.C."/>
            <person name="Kim C.Y."/>
            <person name="Kim D.H."/>
            <person name="Kim S.W."/>
            <person name="Lee j."/>
        </authorList>
    </citation>
    <scope>NUCLEOTIDE SEQUENCE [LARGE SCALE GENOMIC DNA]</scope>
    <source>
        <strain evidence="13 14">KSNA2</strain>
    </source>
</reference>
<dbReference type="InterPro" id="IPR019734">
    <property type="entry name" value="TPR_rpt"/>
</dbReference>
<dbReference type="Pfam" id="PF14559">
    <property type="entry name" value="TPR_19"/>
    <property type="match status" value="1"/>
</dbReference>
<evidence type="ECO:0000256" key="11">
    <source>
        <dbReference type="PROSITE-ProRule" id="PRU00339"/>
    </source>
</evidence>
<dbReference type="AlphaFoldDB" id="A0A4P8YN05"/>
<keyword evidence="8 10" id="KW-0408">Iron</keyword>
<dbReference type="PROSITE" id="PS50005">
    <property type="entry name" value="TPR"/>
    <property type="match status" value="1"/>
</dbReference>
<dbReference type="FunFam" id="1.25.40.10:FF:000033">
    <property type="entry name" value="Lipopolysaccharide assembly protein B"/>
    <property type="match status" value="1"/>
</dbReference>
<sequence length="389" mass="44745">MLELLFLLLPVAAAYGWYMGRRSAHNDKQQEANRLSREYVAGVNFLLSNQQDKAVDLFLDMLKEDSGTVEAHLTLGNLFRSRGEVDRAIRIHQALMESASLDYDQRLLAVQQLGRDYMAAGLYDRAEDMFSQLVDETDFRVSALQQLLQIYQATSDWQKAIDTAERLVKLGYDKQKVEIAHFYCEQALQLMSNDDLDRAMTLLKKGAAADRNSARVSIMMGRLLMEKGDYARAAEHLERVIEQDKDLVSETLEMLQTCYQHLEKPAEWETFLRRCVDENTGATAELMLATIIEQREGHEAAQVYITHRLQQHPTTRVFHRLMDYHLGEAEEGRAKESLMALRDMVGEQLRTKPRYSCRKCGFTAFTMYWHCPSCRAWSTVKPIRGLDGQ</sequence>
<comment type="subcellular location">
    <subcellularLocation>
        <location evidence="10">Cell inner membrane</location>
        <topology evidence="10">Single-pass membrane protein</topology>
        <orientation evidence="10">Cytoplasmic side</orientation>
    </subcellularLocation>
</comment>
<feature type="binding site" evidence="10">
    <location>
        <position position="371"/>
    </location>
    <ligand>
        <name>Fe cation</name>
        <dbReference type="ChEBI" id="CHEBI:24875"/>
    </ligand>
</feature>
<evidence type="ECO:0000256" key="10">
    <source>
        <dbReference type="HAMAP-Rule" id="MF_00994"/>
    </source>
</evidence>
<comment type="function">
    <text evidence="10">Modulates cellular lipopolysaccharide (LPS) levels by regulating LpxC, which is involved in lipid A biosynthesis. May act by modulating the proteolytic activity of FtsH towards LpxC. May also coordinate assembly of proteins involved in LPS synthesis at the plasma membrane.</text>
</comment>
<evidence type="ECO:0000256" key="3">
    <source>
        <dbReference type="ARBA" id="ARBA00022692"/>
    </source>
</evidence>
<evidence type="ECO:0000256" key="1">
    <source>
        <dbReference type="ARBA" id="ARBA00022475"/>
    </source>
</evidence>
<dbReference type="EMBL" id="CP040428">
    <property type="protein sequence ID" value="QCT21573.1"/>
    <property type="molecule type" value="Genomic_DNA"/>
</dbReference>
<feature type="binding site" evidence="10">
    <location>
        <position position="374"/>
    </location>
    <ligand>
        <name>Fe cation</name>
        <dbReference type="ChEBI" id="CHEBI:24875"/>
    </ligand>
</feature>
<dbReference type="PANTHER" id="PTHR12558:SF47">
    <property type="entry name" value="LIPOPOLYSACCHARIDE ASSEMBLY PROTEIN B"/>
    <property type="match status" value="1"/>
</dbReference>
<dbReference type="SMART" id="SM00028">
    <property type="entry name" value="TPR"/>
    <property type="match status" value="4"/>
</dbReference>
<evidence type="ECO:0000256" key="2">
    <source>
        <dbReference type="ARBA" id="ARBA00022519"/>
    </source>
</evidence>
<proteinExistence type="inferred from homology"/>
<keyword evidence="9 10" id="KW-0472">Membrane</keyword>
<keyword evidence="2 10" id="KW-0997">Cell inner membrane</keyword>
<dbReference type="GO" id="GO:0005506">
    <property type="term" value="F:iron ion binding"/>
    <property type="evidence" value="ECO:0007669"/>
    <property type="project" value="UniProtKB-UniRule"/>
</dbReference>
<dbReference type="Proteomes" id="UP000302163">
    <property type="component" value="Chromosome"/>
</dbReference>
<feature type="binding site" evidence="10">
    <location>
        <position position="357"/>
    </location>
    <ligand>
        <name>Fe cation</name>
        <dbReference type="ChEBI" id="CHEBI:24875"/>
    </ligand>
</feature>
<keyword evidence="14" id="KW-1185">Reference proteome</keyword>
<dbReference type="GO" id="GO:0046890">
    <property type="term" value="P:regulation of lipid biosynthetic process"/>
    <property type="evidence" value="ECO:0007669"/>
    <property type="project" value="UniProtKB-UniRule"/>
</dbReference>
<accession>A0A4P8YN05</accession>
<dbReference type="HAMAP" id="MF_00994">
    <property type="entry name" value="LPS_assembly_LapB"/>
    <property type="match status" value="1"/>
</dbReference>
<dbReference type="RefSeq" id="WP_138097729.1">
    <property type="nucleotide sequence ID" value="NZ_CP040428.1"/>
</dbReference>
<feature type="binding site" evidence="10">
    <location>
        <position position="360"/>
    </location>
    <ligand>
        <name>Fe cation</name>
        <dbReference type="ChEBI" id="CHEBI:24875"/>
    </ligand>
</feature>
<evidence type="ECO:0000259" key="12">
    <source>
        <dbReference type="Pfam" id="PF18073"/>
    </source>
</evidence>
<evidence type="ECO:0000256" key="7">
    <source>
        <dbReference type="ARBA" id="ARBA00022989"/>
    </source>
</evidence>
<name>A0A4P8YN05_9ENTR</name>
<protein>
    <recommendedName>
        <fullName evidence="10">Lipopolysaccharide assembly protein B</fullName>
    </recommendedName>
</protein>
<feature type="domain" description="LapB rubredoxin metal binding" evidence="12">
    <location>
        <begin position="355"/>
        <end position="382"/>
    </location>
</feature>
<keyword evidence="5 10" id="KW-0677">Repeat</keyword>
<keyword evidence="6 10" id="KW-0802">TPR repeat</keyword>
<dbReference type="Gene3D" id="1.25.40.10">
    <property type="entry name" value="Tetratricopeptide repeat domain"/>
    <property type="match status" value="2"/>
</dbReference>
<dbReference type="NCBIfam" id="NF008753">
    <property type="entry name" value="PRK11788.1-1"/>
    <property type="match status" value="1"/>
</dbReference>
<dbReference type="InterPro" id="IPR030865">
    <property type="entry name" value="LapB"/>
</dbReference>
<evidence type="ECO:0000256" key="9">
    <source>
        <dbReference type="ARBA" id="ARBA00023136"/>
    </source>
</evidence>
<dbReference type="GO" id="GO:0008653">
    <property type="term" value="P:lipopolysaccharide metabolic process"/>
    <property type="evidence" value="ECO:0007669"/>
    <property type="project" value="InterPro"/>
</dbReference>
<dbReference type="OrthoDB" id="507476at2"/>
<dbReference type="NCBIfam" id="NF008757">
    <property type="entry name" value="PRK11788.1-5"/>
    <property type="match status" value="1"/>
</dbReference>